<evidence type="ECO:0000256" key="3">
    <source>
        <dbReference type="SAM" id="Phobius"/>
    </source>
</evidence>
<dbReference type="SUPFAM" id="SSF51735">
    <property type="entry name" value="NAD(P)-binding Rossmann-fold domains"/>
    <property type="match status" value="1"/>
</dbReference>
<feature type="transmembrane region" description="Helical" evidence="3">
    <location>
        <begin position="12"/>
        <end position="32"/>
    </location>
</feature>
<keyword evidence="5" id="KW-1185">Reference proteome</keyword>
<dbReference type="GO" id="GO:0016491">
    <property type="term" value="F:oxidoreductase activity"/>
    <property type="evidence" value="ECO:0007669"/>
    <property type="project" value="UniProtKB-KW"/>
</dbReference>
<protein>
    <submittedName>
        <fullName evidence="4">Uncharacterized protein</fullName>
    </submittedName>
</protein>
<comment type="similarity">
    <text evidence="2">Belongs to the short-chain dehydrogenases/reductases (SDR) family.</text>
</comment>
<dbReference type="Pfam" id="PF00106">
    <property type="entry name" value="adh_short"/>
    <property type="match status" value="1"/>
</dbReference>
<keyword evidence="3" id="KW-1133">Transmembrane helix</keyword>
<organism evidence="4 5">
    <name type="scientific">Clytia hemisphaerica</name>
    <dbReference type="NCBI Taxonomy" id="252671"/>
    <lineage>
        <taxon>Eukaryota</taxon>
        <taxon>Metazoa</taxon>
        <taxon>Cnidaria</taxon>
        <taxon>Hydrozoa</taxon>
        <taxon>Hydroidolina</taxon>
        <taxon>Leptothecata</taxon>
        <taxon>Obeliida</taxon>
        <taxon>Clytiidae</taxon>
        <taxon>Clytia</taxon>
    </lineage>
</organism>
<sequence length="335" mass="37675">MHFVDFLEDYRLVAIFTVICTAIIWHNLKLLANVLGNSHYGKTKYVLVTGCDSGFGLAIALDLVESKCKVFAGCLTQEGVDRLEKNKDFDGFAFLMDVTKNEDVENARKFIEDKTENDGLYAVVNNAGIVKLGRISWQSMEDLEKVMDVNFWGTVRTTKAMLPLLTKAKGRIVNFSSCCGFLPIALNGCYTISKHAIEAFSYCLMEEVVHDGISVHIIRPTGQKTNIVVPEIQRKQWEDDFNEQSDDIKQRYGPNLTKFLNDAFARQAKVPEGTAQVVSKVNHAIMSSNPRIKYVVGPLSWTYQILACLPVSYFQSAAHSIFPQLKPVIDRFGQR</sequence>
<keyword evidence="1" id="KW-0560">Oxidoreductase</keyword>
<dbReference type="OrthoDB" id="6022368at2759"/>
<dbReference type="PROSITE" id="PS00061">
    <property type="entry name" value="ADH_SHORT"/>
    <property type="match status" value="1"/>
</dbReference>
<dbReference type="InterPro" id="IPR002347">
    <property type="entry name" value="SDR_fam"/>
</dbReference>
<evidence type="ECO:0000313" key="4">
    <source>
        <dbReference type="EnsemblMetazoa" id="CLYHEMP015485.3"/>
    </source>
</evidence>
<dbReference type="PANTHER" id="PTHR43313:SF1">
    <property type="entry name" value="3BETA-HYDROXYSTEROID DEHYDROGENASE DHS-16"/>
    <property type="match status" value="1"/>
</dbReference>
<keyword evidence="3" id="KW-0472">Membrane</keyword>
<evidence type="ECO:0000256" key="1">
    <source>
        <dbReference type="ARBA" id="ARBA00023002"/>
    </source>
</evidence>
<accession>A0A7M5X187</accession>
<dbReference type="RefSeq" id="XP_066936464.1">
    <property type="nucleotide sequence ID" value="XM_067080363.1"/>
</dbReference>
<dbReference type="EnsemblMetazoa" id="CLYHEMT015485.3">
    <property type="protein sequence ID" value="CLYHEMP015485.3"/>
    <property type="gene ID" value="CLYHEMG015485"/>
</dbReference>
<dbReference type="GO" id="GO:0008202">
    <property type="term" value="P:steroid metabolic process"/>
    <property type="evidence" value="ECO:0007669"/>
    <property type="project" value="TreeGrafter"/>
</dbReference>
<dbReference type="InterPro" id="IPR020904">
    <property type="entry name" value="Sc_DH/Rdtase_CS"/>
</dbReference>
<keyword evidence="3" id="KW-0812">Transmembrane</keyword>
<dbReference type="PRINTS" id="PR00080">
    <property type="entry name" value="SDRFAMILY"/>
</dbReference>
<evidence type="ECO:0000256" key="2">
    <source>
        <dbReference type="RuleBase" id="RU000363"/>
    </source>
</evidence>
<dbReference type="AlphaFoldDB" id="A0A7M5X187"/>
<dbReference type="InterPro" id="IPR036291">
    <property type="entry name" value="NAD(P)-bd_dom_sf"/>
</dbReference>
<evidence type="ECO:0000313" key="5">
    <source>
        <dbReference type="Proteomes" id="UP000594262"/>
    </source>
</evidence>
<dbReference type="Proteomes" id="UP000594262">
    <property type="component" value="Unplaced"/>
</dbReference>
<reference evidence="4" key="1">
    <citation type="submission" date="2021-01" db="UniProtKB">
        <authorList>
            <consortium name="EnsemblMetazoa"/>
        </authorList>
    </citation>
    <scope>IDENTIFICATION</scope>
</reference>
<name>A0A7M5X187_9CNID</name>
<dbReference type="PRINTS" id="PR00081">
    <property type="entry name" value="GDHRDH"/>
</dbReference>
<dbReference type="PANTHER" id="PTHR43313">
    <property type="entry name" value="SHORT-CHAIN DEHYDROGENASE/REDUCTASE FAMILY 9C"/>
    <property type="match status" value="1"/>
</dbReference>
<dbReference type="GeneID" id="136824186"/>
<proteinExistence type="inferred from homology"/>
<dbReference type="Gene3D" id="3.40.50.720">
    <property type="entry name" value="NAD(P)-binding Rossmann-like Domain"/>
    <property type="match status" value="1"/>
</dbReference>